<dbReference type="Gene3D" id="2.10.250.10">
    <property type="entry name" value="Calreticulin/calnexin, P domain"/>
    <property type="match status" value="1"/>
</dbReference>
<dbReference type="InterPro" id="IPR013320">
    <property type="entry name" value="ConA-like_dom_sf"/>
</dbReference>
<dbReference type="Gene3D" id="2.60.120.200">
    <property type="match status" value="1"/>
</dbReference>
<evidence type="ECO:0000313" key="9">
    <source>
        <dbReference type="Proteomes" id="UP000694569"/>
    </source>
</evidence>
<dbReference type="InterPro" id="IPR001580">
    <property type="entry name" value="Calret/calnex"/>
</dbReference>
<dbReference type="GO" id="GO:0036503">
    <property type="term" value="P:ERAD pathway"/>
    <property type="evidence" value="ECO:0007669"/>
    <property type="project" value="TreeGrafter"/>
</dbReference>
<protein>
    <recommendedName>
        <fullName evidence="10">Calreticulin</fullName>
    </recommendedName>
</protein>
<dbReference type="GO" id="GO:0051082">
    <property type="term" value="F:unfolded protein binding"/>
    <property type="evidence" value="ECO:0007669"/>
    <property type="project" value="InterPro"/>
</dbReference>
<evidence type="ECO:0008006" key="10">
    <source>
        <dbReference type="Google" id="ProtNLM"/>
    </source>
</evidence>
<dbReference type="InterPro" id="IPR018124">
    <property type="entry name" value="Calret/calnex_CS"/>
</dbReference>
<feature type="region of interest" description="Disordered" evidence="7">
    <location>
        <begin position="195"/>
        <end position="223"/>
    </location>
</feature>
<dbReference type="SUPFAM" id="SSF49899">
    <property type="entry name" value="Concanavalin A-like lectins/glucanases"/>
    <property type="match status" value="1"/>
</dbReference>
<name>A0A8C5R729_9ANUR</name>
<keyword evidence="5" id="KW-1015">Disulfide bond</keyword>
<evidence type="ECO:0000256" key="4">
    <source>
        <dbReference type="ARBA" id="ARBA00023186"/>
    </source>
</evidence>
<evidence type="ECO:0000256" key="2">
    <source>
        <dbReference type="ARBA" id="ARBA00010983"/>
    </source>
</evidence>
<feature type="compositionally biased region" description="Basic and acidic residues" evidence="7">
    <location>
        <begin position="439"/>
        <end position="460"/>
    </location>
</feature>
<keyword evidence="4 6" id="KW-0143">Chaperone</keyword>
<proteinExistence type="inferred from homology"/>
<dbReference type="GO" id="GO:0006457">
    <property type="term" value="P:protein folding"/>
    <property type="evidence" value="ECO:0007669"/>
    <property type="project" value="InterPro"/>
</dbReference>
<feature type="compositionally biased region" description="Basic and acidic residues" evidence="7">
    <location>
        <begin position="303"/>
        <end position="346"/>
    </location>
</feature>
<comment type="subcellular location">
    <subcellularLocation>
        <location evidence="1">Endoplasmic reticulum</location>
    </subcellularLocation>
</comment>
<feature type="region of interest" description="Disordered" evidence="7">
    <location>
        <begin position="276"/>
        <end position="482"/>
    </location>
</feature>
<feature type="compositionally biased region" description="Basic and acidic residues" evidence="7">
    <location>
        <begin position="195"/>
        <end position="222"/>
    </location>
</feature>
<sequence length="482" mass="56877">MSFVCSGRYRLSMGLCGGIVPESHFIFFFSVGVTPGIQTIQDWKFYALSARFEPFSNEGQTLVIQYTVKHEQGIDCGGGYVKLFPADLEQLQMNRESHYYIMFGPDICGTIHEKVHVIFHYKGKHHLIKKNITCVHDELTHLYTLILRPNNTYEVKIDNESAANGTLEDDWDFLPPKKIIDLNATKPLDWDDRERIVDPDDRRPDDWEETELKQDPDSKMPVDWDSNMDGEWEPPMIPNPKYKVKSGTIFDNFLITNNETFAEIVGNETWGMTKDPEREMKEMQDEERDASDEKKQRLKRLHKEFERLDQMEKDKSFDPEKYSIKDMMNRIQGKDVEETKKIEQSKKKGKVQQIEAKKKEEGEKPEEIKREEVEKQEEIKREEREKSDEIKQDHREKQEEIKWEEGEKQEEIKREGAKPEVRDKQEKEEERQEEEEKPDDGKQKVGKKEDPWKQDDHKQEVGGVHVEGGDKQETIHKSRDEL</sequence>
<dbReference type="PROSITE" id="PS00803">
    <property type="entry name" value="CALRETICULIN_1"/>
    <property type="match status" value="1"/>
</dbReference>
<reference evidence="8" key="1">
    <citation type="submission" date="2025-08" db="UniProtKB">
        <authorList>
            <consortium name="Ensembl"/>
        </authorList>
    </citation>
    <scope>IDENTIFICATION</scope>
</reference>
<keyword evidence="3 6" id="KW-0256">Endoplasmic reticulum</keyword>
<accession>A0A8C5R729</accession>
<comment type="similarity">
    <text evidence="2 6">Belongs to the calreticulin family.</text>
</comment>
<dbReference type="GO" id="GO:0005789">
    <property type="term" value="C:endoplasmic reticulum membrane"/>
    <property type="evidence" value="ECO:0007669"/>
    <property type="project" value="TreeGrafter"/>
</dbReference>
<dbReference type="PANTHER" id="PTHR11073">
    <property type="entry name" value="CALRETICULIN AND CALNEXIN"/>
    <property type="match status" value="1"/>
</dbReference>
<evidence type="ECO:0000256" key="3">
    <source>
        <dbReference type="ARBA" id="ARBA00022824"/>
    </source>
</evidence>
<evidence type="ECO:0000256" key="1">
    <source>
        <dbReference type="ARBA" id="ARBA00004240"/>
    </source>
</evidence>
<dbReference type="InterPro" id="IPR009033">
    <property type="entry name" value="Calreticulin/calnexin_P_dom_sf"/>
</dbReference>
<dbReference type="PRINTS" id="PR00626">
    <property type="entry name" value="CALRETICULIN"/>
</dbReference>
<dbReference type="PROSITE" id="PS00804">
    <property type="entry name" value="CALRETICULIN_2"/>
    <property type="match status" value="1"/>
</dbReference>
<evidence type="ECO:0000313" key="8">
    <source>
        <dbReference type="Ensembl" id="ENSLLEP00000047563.1"/>
    </source>
</evidence>
<evidence type="ECO:0000256" key="7">
    <source>
        <dbReference type="SAM" id="MobiDB-lite"/>
    </source>
</evidence>
<feature type="disulfide bond" evidence="5">
    <location>
        <begin position="76"/>
        <end position="108"/>
    </location>
</feature>
<evidence type="ECO:0000256" key="5">
    <source>
        <dbReference type="PIRSR" id="PIRSR601580-3"/>
    </source>
</evidence>
<organism evidence="8 9">
    <name type="scientific">Leptobrachium leishanense</name>
    <name type="common">Leishan spiny toad</name>
    <dbReference type="NCBI Taxonomy" id="445787"/>
    <lineage>
        <taxon>Eukaryota</taxon>
        <taxon>Metazoa</taxon>
        <taxon>Chordata</taxon>
        <taxon>Craniata</taxon>
        <taxon>Vertebrata</taxon>
        <taxon>Euteleostomi</taxon>
        <taxon>Amphibia</taxon>
        <taxon>Batrachia</taxon>
        <taxon>Anura</taxon>
        <taxon>Pelobatoidea</taxon>
        <taxon>Megophryidae</taxon>
        <taxon>Leptobrachium</taxon>
    </lineage>
</organism>
<feature type="compositionally biased region" description="Basic and acidic residues" evidence="7">
    <location>
        <begin position="467"/>
        <end position="482"/>
    </location>
</feature>
<dbReference type="PANTHER" id="PTHR11073:SF58">
    <property type="entry name" value="CALRETICULIN"/>
    <property type="match status" value="1"/>
</dbReference>
<dbReference type="SUPFAM" id="SSF63887">
    <property type="entry name" value="P-domain of calnexin/calreticulin"/>
    <property type="match status" value="1"/>
</dbReference>
<dbReference type="GO" id="GO:0005509">
    <property type="term" value="F:calcium ion binding"/>
    <property type="evidence" value="ECO:0007669"/>
    <property type="project" value="InterPro"/>
</dbReference>
<keyword evidence="9" id="KW-1185">Reference proteome</keyword>
<feature type="compositionally biased region" description="Basic and acidic residues" evidence="7">
    <location>
        <begin position="355"/>
        <end position="430"/>
    </location>
</feature>
<dbReference type="GeneTree" id="ENSGT00950000182915"/>
<dbReference type="Ensembl" id="ENSLLET00000049426.1">
    <property type="protein sequence ID" value="ENSLLEP00000047563.1"/>
    <property type="gene ID" value="ENSLLEG00000030037.1"/>
</dbReference>
<evidence type="ECO:0000256" key="6">
    <source>
        <dbReference type="RuleBase" id="RU362126"/>
    </source>
</evidence>
<reference evidence="8" key="2">
    <citation type="submission" date="2025-09" db="UniProtKB">
        <authorList>
            <consortium name="Ensembl"/>
        </authorList>
    </citation>
    <scope>IDENTIFICATION</scope>
</reference>
<dbReference type="Pfam" id="PF00262">
    <property type="entry name" value="Calreticulin"/>
    <property type="match status" value="1"/>
</dbReference>
<dbReference type="AlphaFoldDB" id="A0A8C5R729"/>
<dbReference type="Proteomes" id="UP000694569">
    <property type="component" value="Unplaced"/>
</dbReference>